<dbReference type="EMBL" id="AAYH02000048">
    <property type="protein sequence ID" value="EDO52362.1"/>
    <property type="molecule type" value="Genomic_DNA"/>
</dbReference>
<name>A0ABC9N6N8_BACUC</name>
<keyword evidence="2" id="KW-1185">Reference proteome</keyword>
<protein>
    <recommendedName>
        <fullName evidence="3">Transposase</fullName>
    </recommendedName>
</protein>
<dbReference type="AlphaFoldDB" id="A0ABC9N6N8"/>
<dbReference type="Proteomes" id="UP000004110">
    <property type="component" value="Unassembled WGS sequence"/>
</dbReference>
<sequence>MGEACSKLLKTKDKKNVIAILMSTVYRYLAAKIKLFAFS</sequence>
<gene>
    <name evidence="1" type="ORF">BACUNI_03975</name>
</gene>
<reference evidence="1" key="2">
    <citation type="submission" date="2013-11" db="EMBL/GenBank/DDBJ databases">
        <title>Draft genome sequence of Bacteroides uniformis (ATCC 8492).</title>
        <authorList>
            <person name="Sudarsanam P."/>
            <person name="Ley R."/>
            <person name="Guruge J."/>
            <person name="Turnbaugh P.J."/>
            <person name="Mahowald M."/>
            <person name="Liep D."/>
            <person name="Gordon J."/>
        </authorList>
    </citation>
    <scope>NUCLEOTIDE SEQUENCE</scope>
    <source>
        <strain evidence="1">ATCC 8492</strain>
    </source>
</reference>
<evidence type="ECO:0008006" key="3">
    <source>
        <dbReference type="Google" id="ProtNLM"/>
    </source>
</evidence>
<organism evidence="1 2">
    <name type="scientific">Bacteroides uniformis (strain ATCC 8492 / DSM 6597 / CCUG 4942 / CIP 103695 / JCM 5828 / KCTC 5204 / NCTC 13054 / VPI 0061)</name>
    <dbReference type="NCBI Taxonomy" id="411479"/>
    <lineage>
        <taxon>Bacteria</taxon>
        <taxon>Pseudomonadati</taxon>
        <taxon>Bacteroidota</taxon>
        <taxon>Bacteroidia</taxon>
        <taxon>Bacteroidales</taxon>
        <taxon>Bacteroidaceae</taxon>
        <taxon>Bacteroides</taxon>
    </lineage>
</organism>
<evidence type="ECO:0000313" key="2">
    <source>
        <dbReference type="Proteomes" id="UP000004110"/>
    </source>
</evidence>
<accession>A0ABC9N6N8</accession>
<comment type="caution">
    <text evidence="1">The sequence shown here is derived from an EMBL/GenBank/DDBJ whole genome shotgun (WGS) entry which is preliminary data.</text>
</comment>
<reference evidence="1" key="1">
    <citation type="submission" date="2007-06" db="EMBL/GenBank/DDBJ databases">
        <authorList>
            <person name="Fulton L."/>
            <person name="Clifton S."/>
            <person name="Fulton B."/>
            <person name="Xu J."/>
            <person name="Minx P."/>
            <person name="Pepin K.H."/>
            <person name="Johnson M."/>
            <person name="Thiruvilangam P."/>
            <person name="Bhonagiri V."/>
            <person name="Nash W.E."/>
            <person name="Mardis E.R."/>
            <person name="Wilson R.K."/>
        </authorList>
    </citation>
    <scope>NUCLEOTIDE SEQUENCE [LARGE SCALE GENOMIC DNA]</scope>
    <source>
        <strain evidence="1">ATCC 8492</strain>
    </source>
</reference>
<evidence type="ECO:0000313" key="1">
    <source>
        <dbReference type="EMBL" id="EDO52362.1"/>
    </source>
</evidence>
<proteinExistence type="predicted"/>